<evidence type="ECO:0000259" key="1">
    <source>
        <dbReference type="PROSITE" id="PS51708"/>
    </source>
</evidence>
<dbReference type="EMBL" id="JBHSKF010000003">
    <property type="protein sequence ID" value="MFC5287268.1"/>
    <property type="molecule type" value="Genomic_DNA"/>
</dbReference>
<protein>
    <submittedName>
        <fullName evidence="2">CHAD domain-containing protein</fullName>
    </submittedName>
</protein>
<dbReference type="PANTHER" id="PTHR39339">
    <property type="entry name" value="SLR1444 PROTEIN"/>
    <property type="match status" value="1"/>
</dbReference>
<dbReference type="Proteomes" id="UP001596157">
    <property type="component" value="Unassembled WGS sequence"/>
</dbReference>
<reference evidence="3" key="1">
    <citation type="journal article" date="2019" name="Int. J. Syst. Evol. Microbiol.">
        <title>The Global Catalogue of Microorganisms (GCM) 10K type strain sequencing project: providing services to taxonomists for standard genome sequencing and annotation.</title>
        <authorList>
            <consortium name="The Broad Institute Genomics Platform"/>
            <consortium name="The Broad Institute Genome Sequencing Center for Infectious Disease"/>
            <person name="Wu L."/>
            <person name="Ma J."/>
        </authorList>
    </citation>
    <scope>NUCLEOTIDE SEQUENCE [LARGE SCALE GENOMIC DNA]</scope>
    <source>
        <strain evidence="3">CCUG 59778</strain>
    </source>
</reference>
<accession>A0ABW0ELN0</accession>
<gene>
    <name evidence="2" type="ORF">ACFPM7_09425</name>
</gene>
<dbReference type="Gene3D" id="1.40.20.10">
    <property type="entry name" value="CHAD domain"/>
    <property type="match status" value="1"/>
</dbReference>
<evidence type="ECO:0000313" key="2">
    <source>
        <dbReference type="EMBL" id="MFC5287268.1"/>
    </source>
</evidence>
<organism evidence="2 3">
    <name type="scientific">Actinokineospora guangxiensis</name>
    <dbReference type="NCBI Taxonomy" id="1490288"/>
    <lineage>
        <taxon>Bacteria</taxon>
        <taxon>Bacillati</taxon>
        <taxon>Actinomycetota</taxon>
        <taxon>Actinomycetes</taxon>
        <taxon>Pseudonocardiales</taxon>
        <taxon>Pseudonocardiaceae</taxon>
        <taxon>Actinokineospora</taxon>
    </lineage>
</organism>
<name>A0ABW0ELN0_9PSEU</name>
<dbReference type="Pfam" id="PF05235">
    <property type="entry name" value="CHAD"/>
    <property type="match status" value="1"/>
</dbReference>
<dbReference type="PROSITE" id="PS51708">
    <property type="entry name" value="CHAD"/>
    <property type="match status" value="1"/>
</dbReference>
<proteinExistence type="predicted"/>
<dbReference type="PANTHER" id="PTHR39339:SF1">
    <property type="entry name" value="CHAD DOMAIN-CONTAINING PROTEIN"/>
    <property type="match status" value="1"/>
</dbReference>
<dbReference type="RefSeq" id="WP_378246023.1">
    <property type="nucleotide sequence ID" value="NZ_JBHSKF010000003.1"/>
</dbReference>
<dbReference type="InterPro" id="IPR007899">
    <property type="entry name" value="CHAD_dom"/>
</dbReference>
<keyword evidence="3" id="KW-1185">Reference proteome</keyword>
<evidence type="ECO:0000313" key="3">
    <source>
        <dbReference type="Proteomes" id="UP001596157"/>
    </source>
</evidence>
<dbReference type="InterPro" id="IPR038186">
    <property type="entry name" value="CHAD_dom_sf"/>
</dbReference>
<sequence length="293" mass="31761">MGDLTTRVRARLADQAEALVHHVDGARGDGDPEHVHQVRVAVRRSRAILKTVSTHQHLQAELKWLGGVCGDVRDADVLLAHLRSSSADFADDERESVEVLLQGLEKQRHGARRHMLRALRSARYRGLLASLEEAAREAEPADSGRASGSAGPIGDVVDGPLRKFAKAVAKLGDDPPDDDLHALRIKGKRLRYAAEMIPGKKAKKLVKATKKFQDVLGDHQDAVVAEERVRALVDSVGDTDDTASVDVSLVDASLIDVAVVAGRLIERERVRKADRRARWRPAAAAVAEAASAL</sequence>
<comment type="caution">
    <text evidence="2">The sequence shown here is derived from an EMBL/GenBank/DDBJ whole genome shotgun (WGS) entry which is preliminary data.</text>
</comment>
<feature type="domain" description="CHAD" evidence="1">
    <location>
        <begin position="1"/>
        <end position="285"/>
    </location>
</feature>
<dbReference type="SMART" id="SM00880">
    <property type="entry name" value="CHAD"/>
    <property type="match status" value="1"/>
</dbReference>